<evidence type="ECO:0000313" key="9">
    <source>
        <dbReference type="EMBL" id="RQW74850.1"/>
    </source>
</evidence>
<dbReference type="SUPFAM" id="SSF53850">
    <property type="entry name" value="Periplasmic binding protein-like II"/>
    <property type="match status" value="1"/>
</dbReference>
<evidence type="ECO:0000256" key="5">
    <source>
        <dbReference type="ARBA" id="ARBA00023288"/>
    </source>
</evidence>
<evidence type="ECO:0000256" key="1">
    <source>
        <dbReference type="ARBA" id="ARBA00004635"/>
    </source>
</evidence>
<feature type="signal peptide" evidence="8">
    <location>
        <begin position="1"/>
        <end position="18"/>
    </location>
</feature>
<keyword evidence="5 6" id="KW-0449">Lipoprotein</keyword>
<dbReference type="OrthoDB" id="9812878at2"/>
<comment type="caution">
    <text evidence="9">The sequence shown here is derived from an EMBL/GenBank/DDBJ whole genome shotgun (WGS) entry which is preliminary data.</text>
</comment>
<dbReference type="PIRSF" id="PIRSF002854">
    <property type="entry name" value="MetQ"/>
    <property type="match status" value="1"/>
</dbReference>
<evidence type="ECO:0000256" key="7">
    <source>
        <dbReference type="PIRSR" id="PIRSR002854-1"/>
    </source>
</evidence>
<keyword evidence="2 8" id="KW-0732">Signal</keyword>
<keyword evidence="10" id="KW-1185">Reference proteome</keyword>
<organism evidence="9 10">
    <name type="scientific">Lysinibacillus composti</name>
    <dbReference type="NCBI Taxonomy" id="720633"/>
    <lineage>
        <taxon>Bacteria</taxon>
        <taxon>Bacillati</taxon>
        <taxon>Bacillota</taxon>
        <taxon>Bacilli</taxon>
        <taxon>Bacillales</taxon>
        <taxon>Bacillaceae</taxon>
        <taxon>Lysinibacillus</taxon>
    </lineage>
</organism>
<comment type="subcellular location">
    <subcellularLocation>
        <location evidence="1">Membrane</location>
        <topology evidence="1">Lipid-anchor</topology>
    </subcellularLocation>
</comment>
<evidence type="ECO:0000256" key="2">
    <source>
        <dbReference type="ARBA" id="ARBA00022729"/>
    </source>
</evidence>
<dbReference type="PANTHER" id="PTHR30429">
    <property type="entry name" value="D-METHIONINE-BINDING LIPOPROTEIN METQ"/>
    <property type="match status" value="1"/>
</dbReference>
<dbReference type="RefSeq" id="WP_124764274.1">
    <property type="nucleotide sequence ID" value="NZ_JAFBDY010000006.1"/>
</dbReference>
<sequence>MKKHLLIAISIFTFILLAACSNTETTTTASTSTESKEEQEVTVLKVGASSVPHAEVLEYLAPDLEKDGVQLEIITGNDGIQTNQLTAEGELDFNYFQHVPYMEQINKEAGLNLVNVAGIHIEPFGVYSKTITDINDLPQGAKVAVPKDVVNFSRALLLFDENGIIKLDPIKEGDYMVEDIVENDKELEFIAVDAALLNRSLEDVDVAAINTNYALEGGFNPLEDALIIEDANSPYVNIISALPERKDDEAIQTVVKWLTSEKAKEFFESEYEGAVVPVF</sequence>
<evidence type="ECO:0000256" key="4">
    <source>
        <dbReference type="ARBA" id="ARBA00023139"/>
    </source>
</evidence>
<dbReference type="Proteomes" id="UP000274033">
    <property type="component" value="Unassembled WGS sequence"/>
</dbReference>
<dbReference type="GO" id="GO:0016020">
    <property type="term" value="C:membrane"/>
    <property type="evidence" value="ECO:0007669"/>
    <property type="project" value="UniProtKB-SubCell"/>
</dbReference>
<feature type="chain" id="PRO_5039068838" description="Lipoprotein" evidence="8">
    <location>
        <begin position="19"/>
        <end position="279"/>
    </location>
</feature>
<proteinExistence type="inferred from homology"/>
<gene>
    <name evidence="9" type="ORF">EBB45_09645</name>
</gene>
<evidence type="ECO:0000313" key="10">
    <source>
        <dbReference type="Proteomes" id="UP000274033"/>
    </source>
</evidence>
<name>A0A3N9UFA3_9BACI</name>
<dbReference type="PANTHER" id="PTHR30429:SF0">
    <property type="entry name" value="METHIONINE-BINDING LIPOPROTEIN METQ"/>
    <property type="match status" value="1"/>
</dbReference>
<dbReference type="InterPro" id="IPR004872">
    <property type="entry name" value="Lipoprotein_NlpA"/>
</dbReference>
<feature type="lipid moiety-binding region" description="S-diacylglycerol cysteine" evidence="7">
    <location>
        <position position="20"/>
    </location>
</feature>
<evidence type="ECO:0000256" key="8">
    <source>
        <dbReference type="SAM" id="SignalP"/>
    </source>
</evidence>
<comment type="similarity">
    <text evidence="6">Belongs to the nlpA lipoprotein family.</text>
</comment>
<evidence type="ECO:0000256" key="3">
    <source>
        <dbReference type="ARBA" id="ARBA00023136"/>
    </source>
</evidence>
<dbReference type="Pfam" id="PF03180">
    <property type="entry name" value="Lipoprotein_9"/>
    <property type="match status" value="1"/>
</dbReference>
<dbReference type="EMBL" id="RRCT01000007">
    <property type="protein sequence ID" value="RQW74850.1"/>
    <property type="molecule type" value="Genomic_DNA"/>
</dbReference>
<keyword evidence="3" id="KW-0472">Membrane</keyword>
<dbReference type="Gene3D" id="3.40.190.10">
    <property type="entry name" value="Periplasmic binding protein-like II"/>
    <property type="match status" value="2"/>
</dbReference>
<evidence type="ECO:0000256" key="6">
    <source>
        <dbReference type="PIRNR" id="PIRNR002854"/>
    </source>
</evidence>
<reference evidence="9 10" key="1">
    <citation type="journal article" date="2013" name="J. Microbiol.">
        <title>Lysinibacillus chungkukjangi sp. nov., isolated from Chungkukjang, Korean fermented soybean food.</title>
        <authorList>
            <person name="Kim S.J."/>
            <person name="Jang Y.H."/>
            <person name="Hamada M."/>
            <person name="Ahn J.H."/>
            <person name="Weon H.Y."/>
            <person name="Suzuki K."/>
            <person name="Whang K.S."/>
            <person name="Kwon S.W."/>
        </authorList>
    </citation>
    <scope>NUCLEOTIDE SEQUENCE [LARGE SCALE GENOMIC DNA]</scope>
    <source>
        <strain evidence="9 10">MCCC 1A12701</strain>
    </source>
</reference>
<dbReference type="AlphaFoldDB" id="A0A3N9UFA3"/>
<dbReference type="PROSITE" id="PS51257">
    <property type="entry name" value="PROKAR_LIPOPROTEIN"/>
    <property type="match status" value="1"/>
</dbReference>
<keyword evidence="4" id="KW-0564">Palmitate</keyword>
<protein>
    <recommendedName>
        <fullName evidence="6">Lipoprotein</fullName>
    </recommendedName>
</protein>
<accession>A0A3N9UFA3</accession>